<organism evidence="1 2">
    <name type="scientific">Chryseobacterium aquaticum</name>
    <dbReference type="NCBI Taxonomy" id="452084"/>
    <lineage>
        <taxon>Bacteria</taxon>
        <taxon>Pseudomonadati</taxon>
        <taxon>Bacteroidota</taxon>
        <taxon>Flavobacteriia</taxon>
        <taxon>Flavobacteriales</taxon>
        <taxon>Weeksellaceae</taxon>
        <taxon>Chryseobacterium group</taxon>
        <taxon>Chryseobacterium</taxon>
    </lineage>
</organism>
<name>A0A848N022_9FLAO</name>
<comment type="caution">
    <text evidence="1">The sequence shown here is derived from an EMBL/GenBank/DDBJ whole genome shotgun (WGS) entry which is preliminary data.</text>
</comment>
<evidence type="ECO:0000313" key="1">
    <source>
        <dbReference type="EMBL" id="NMR33706.1"/>
    </source>
</evidence>
<evidence type="ECO:0000313" key="2">
    <source>
        <dbReference type="Proteomes" id="UP000548067"/>
    </source>
</evidence>
<dbReference type="EMBL" id="JABCJF010000002">
    <property type="protein sequence ID" value="NMR33706.1"/>
    <property type="molecule type" value="Genomic_DNA"/>
</dbReference>
<dbReference type="AlphaFoldDB" id="A0A848N022"/>
<reference evidence="1 2" key="1">
    <citation type="submission" date="2020-04" db="EMBL/GenBank/DDBJ databases">
        <title>Genome analysis and antimicrobial resistance characteristics of Chryseobacterium aquaticum isolated from farmed salmonids.</title>
        <authorList>
            <person name="Saticioglu I.B."/>
            <person name="Duman M."/>
            <person name="Altun S."/>
        </authorList>
    </citation>
    <scope>NUCLEOTIDE SEQUENCE [LARGE SCALE GENOMIC DNA]</scope>
    <source>
        <strain evidence="1 2">C-174</strain>
    </source>
</reference>
<dbReference type="Proteomes" id="UP000548067">
    <property type="component" value="Unassembled WGS sequence"/>
</dbReference>
<accession>A0A848N022</accession>
<gene>
    <name evidence="1" type="ORF">HIO71_05730</name>
</gene>
<dbReference type="RefSeq" id="WP_169320687.1">
    <property type="nucleotide sequence ID" value="NZ_JABCJF010000002.1"/>
</dbReference>
<proteinExistence type="predicted"/>
<sequence>MESSDHNTDLILDKDIYTVKWDDIENTEIDYDNYLNEIESFFREDFENDILEEEDV</sequence>
<protein>
    <submittedName>
        <fullName evidence="1">Uncharacterized protein</fullName>
    </submittedName>
</protein>